<dbReference type="PANTHER" id="PTHR38436:SF1">
    <property type="entry name" value="ESTER CYCLASE"/>
    <property type="match status" value="1"/>
</dbReference>
<evidence type="ECO:0000313" key="3">
    <source>
        <dbReference type="EMBL" id="AWH12928.1"/>
    </source>
</evidence>
<dbReference type="SUPFAM" id="SSF54427">
    <property type="entry name" value="NTF2-like"/>
    <property type="match status" value="2"/>
</dbReference>
<dbReference type="Gene3D" id="3.10.450.50">
    <property type="match status" value="2"/>
</dbReference>
<accession>A0A2S1P8N2</accession>
<feature type="signal peptide" evidence="1">
    <location>
        <begin position="1"/>
        <end position="24"/>
    </location>
</feature>
<feature type="domain" description="SnoaL-like" evidence="2">
    <location>
        <begin position="62"/>
        <end position="154"/>
    </location>
</feature>
<dbReference type="EMBL" id="MG891745">
    <property type="protein sequence ID" value="AWH12928.1"/>
    <property type="molecule type" value="Genomic_DNA"/>
</dbReference>
<dbReference type="InterPro" id="IPR032710">
    <property type="entry name" value="NTF2-like_dom_sf"/>
</dbReference>
<protein>
    <submittedName>
        <fullName evidence="3">StmT</fullName>
    </submittedName>
</protein>
<evidence type="ECO:0000259" key="2">
    <source>
        <dbReference type="Pfam" id="PF12680"/>
    </source>
</evidence>
<dbReference type="AlphaFoldDB" id="A0A2S1P8N2"/>
<dbReference type="GO" id="GO:0030638">
    <property type="term" value="P:polyketide metabolic process"/>
    <property type="evidence" value="ECO:0007669"/>
    <property type="project" value="InterPro"/>
</dbReference>
<proteinExistence type="predicted"/>
<evidence type="ECO:0000256" key="1">
    <source>
        <dbReference type="SAM" id="SignalP"/>
    </source>
</evidence>
<dbReference type="InterPro" id="IPR037401">
    <property type="entry name" value="SnoaL-like"/>
</dbReference>
<keyword evidence="1" id="KW-0732">Signal</keyword>
<reference evidence="3" key="1">
    <citation type="journal article" date="2018" name="Org. Lett.">
        <title>Discovery, Biosynthesis, and Heterologous Production of Streptoseomycin, an Anti-Microaerophilic Bacteria Macrodilactone.</title>
        <authorList>
            <person name="Zhang B."/>
            <person name="Wang K.B."/>
            <person name="Wang W."/>
            <person name="Bi S.F."/>
            <person name="Mei Y.N."/>
            <person name="Deng X.Z."/>
            <person name="Jiao R.H."/>
            <person name="Tan R.X."/>
            <person name="Ge H.M."/>
        </authorList>
    </citation>
    <scope>NUCLEOTIDE SEQUENCE</scope>
    <source>
        <strain evidence="3">A01</strain>
    </source>
</reference>
<name>A0A2S1P8N2_STRSO</name>
<dbReference type="PANTHER" id="PTHR38436">
    <property type="entry name" value="POLYKETIDE CYCLASE SNOAL-LIKE DOMAIN"/>
    <property type="match status" value="1"/>
</dbReference>
<feature type="chain" id="PRO_5015503649" evidence="1">
    <location>
        <begin position="25"/>
        <end position="316"/>
    </location>
</feature>
<dbReference type="InterPro" id="IPR009959">
    <property type="entry name" value="Cyclase_SnoaL-like"/>
</dbReference>
<sequence>MARRTVVALLAAAGFATVAGVAPASAVASSGPAHHAPAAVDGLRSGAVLERNKRVAVEVLTQLFEKGNLAVAERHVRPDFIQHSPTVPDGRAALENQARDLHTRYPRLAYNVKRVLAQGDLVMVHANPVQEPGTRGQAVMDIFRFDRTGRIAEHWDTREDVPATTVNGNDMFGTVSNPRTNEPSGPCRLTPLSEKTVVGYFDTLLVDKNPDAVDYLKPEFYQHNPSVPNGTVDMREHLTTFFQLFPDVVADRKRVIADKDYVALHFRYRLSPESAEQSIMGIFRVERQPDGQLKIIEHWDVIQDVPATSANGNTMF</sequence>
<dbReference type="Pfam" id="PF12680">
    <property type="entry name" value="SnoaL_2"/>
    <property type="match status" value="2"/>
</dbReference>
<feature type="domain" description="SnoaL-like" evidence="2">
    <location>
        <begin position="199"/>
        <end position="292"/>
    </location>
</feature>
<organism evidence="3">
    <name type="scientific">Streptomyces seoulensis</name>
    <dbReference type="NCBI Taxonomy" id="73044"/>
    <lineage>
        <taxon>Bacteria</taxon>
        <taxon>Bacillati</taxon>
        <taxon>Actinomycetota</taxon>
        <taxon>Actinomycetes</taxon>
        <taxon>Kitasatosporales</taxon>
        <taxon>Streptomycetaceae</taxon>
        <taxon>Streptomyces</taxon>
    </lineage>
</organism>